<protein>
    <submittedName>
        <fullName evidence="3">Heterokaryon incompatibility protein-domain-containing protein</fullName>
    </submittedName>
</protein>
<evidence type="ECO:0000313" key="4">
    <source>
        <dbReference type="Proteomes" id="UP001175000"/>
    </source>
</evidence>
<feature type="compositionally biased region" description="Acidic residues" evidence="1">
    <location>
        <begin position="15"/>
        <end position="27"/>
    </location>
</feature>
<name>A0AA39U6I1_9PEZI</name>
<reference evidence="3" key="1">
    <citation type="submission" date="2023-06" db="EMBL/GenBank/DDBJ databases">
        <title>Genome-scale phylogeny and comparative genomics of the fungal order Sordariales.</title>
        <authorList>
            <consortium name="Lawrence Berkeley National Laboratory"/>
            <person name="Hensen N."/>
            <person name="Bonometti L."/>
            <person name="Westerberg I."/>
            <person name="Brannstrom I.O."/>
            <person name="Guillou S."/>
            <person name="Cros-Aarteil S."/>
            <person name="Calhoun S."/>
            <person name="Haridas S."/>
            <person name="Kuo A."/>
            <person name="Mondo S."/>
            <person name="Pangilinan J."/>
            <person name="Riley R."/>
            <person name="Labutti K."/>
            <person name="Andreopoulos B."/>
            <person name="Lipzen A."/>
            <person name="Chen C."/>
            <person name="Yanf M."/>
            <person name="Daum C."/>
            <person name="Ng V."/>
            <person name="Clum A."/>
            <person name="Steindorff A."/>
            <person name="Ohm R."/>
            <person name="Martin F."/>
            <person name="Silar P."/>
            <person name="Natvig D."/>
            <person name="Lalanne C."/>
            <person name="Gautier V."/>
            <person name="Ament-Velasquez S.L."/>
            <person name="Kruys A."/>
            <person name="Hutchinson M.I."/>
            <person name="Powell A.J."/>
            <person name="Barry K."/>
            <person name="Miller A.N."/>
            <person name="Grigoriev I.V."/>
            <person name="Debuchy R."/>
            <person name="Gladieux P."/>
            <person name="Thoren M.H."/>
            <person name="Johannesson H."/>
        </authorList>
    </citation>
    <scope>NUCLEOTIDE SEQUENCE</scope>
    <source>
        <strain evidence="3">CBS 606.72</strain>
    </source>
</reference>
<dbReference type="InterPro" id="IPR010730">
    <property type="entry name" value="HET"/>
</dbReference>
<accession>A0AA39U6I1</accession>
<feature type="region of interest" description="Disordered" evidence="1">
    <location>
        <begin position="1"/>
        <end position="82"/>
    </location>
</feature>
<dbReference type="Pfam" id="PF06985">
    <property type="entry name" value="HET"/>
    <property type="match status" value="1"/>
</dbReference>
<organism evidence="3 4">
    <name type="scientific">Immersiella caudata</name>
    <dbReference type="NCBI Taxonomy" id="314043"/>
    <lineage>
        <taxon>Eukaryota</taxon>
        <taxon>Fungi</taxon>
        <taxon>Dikarya</taxon>
        <taxon>Ascomycota</taxon>
        <taxon>Pezizomycotina</taxon>
        <taxon>Sordariomycetes</taxon>
        <taxon>Sordariomycetidae</taxon>
        <taxon>Sordariales</taxon>
        <taxon>Lasiosphaeriaceae</taxon>
        <taxon>Immersiella</taxon>
    </lineage>
</organism>
<proteinExistence type="predicted"/>
<dbReference type="AlphaFoldDB" id="A0AA39U6I1"/>
<keyword evidence="4" id="KW-1185">Reference proteome</keyword>
<comment type="caution">
    <text evidence="3">The sequence shown here is derived from an EMBL/GenBank/DDBJ whole genome shotgun (WGS) entry which is preliminary data.</text>
</comment>
<feature type="domain" description="Heterokaryon incompatibility" evidence="2">
    <location>
        <begin position="251"/>
        <end position="390"/>
    </location>
</feature>
<dbReference type="PANTHER" id="PTHR33112">
    <property type="entry name" value="DOMAIN PROTEIN, PUTATIVE-RELATED"/>
    <property type="match status" value="1"/>
</dbReference>
<evidence type="ECO:0000256" key="1">
    <source>
        <dbReference type="SAM" id="MobiDB-lite"/>
    </source>
</evidence>
<feature type="compositionally biased region" description="Basic residues" evidence="1">
    <location>
        <begin position="1"/>
        <end position="10"/>
    </location>
</feature>
<evidence type="ECO:0000313" key="3">
    <source>
        <dbReference type="EMBL" id="KAK0612000.1"/>
    </source>
</evidence>
<sequence length="725" mass="81058">MRRLWRRFRRRGQEEDGDDDDLNDPAEPEGLRYGGSLEPDQDVLTREDDRDKKEAQWRWRQHSKSLPTASPDDLGERHVERVGKKGPCESCERIATKSIFTHAGFDIGSMSGCPICIAMLERSFRLPVILFKEQAKRVECESSDHSYTKKRLVLEFFNPMTATPPILPSAVAADRGWASFVSTVTARELHSPPDDPGCYSLAASWLQTCSSTHPKCDQSGYTKPPTRLIEIVGDMVFLRQSETLSQPKPQYAALTYCWGGGTTLQMTAATIAQHEAGIPVKKLPATLRDAVLVTKRLGIDFIWIDALCILQDSQQDWEAECLRMGDYYRYSYLTISPLEATAADTGFLQQRNPILTCQAVLDGEFIGLRQPICDTVSGSPLSTRGWALQERLLATRILHYGKNEILWECLTCTAREGSTEQVHGDEDSSDLVTSEGRDFKRCLSTLGNDPHNIRNGAFSMWYRMVRLYSARSLTFDSDKLPAISAIARIISDKTGSKYLAGVFQNDMNGLAWSYGKNETRYDTQPASSPLPPARPTWSWASVDGAVRYPFHHQSPIANDKEAQYVAYHPDIGAGCLEVRALSRPVVSMEGTERTMGTIDYYSFSFDSFAGTTMILGVLEMGGVKGKSRVIGESLEPAIEDVMAIGIGERRYRSSEHLRLSRDKLCECFGVVEEIYCYVLLVRPHDTLDGYWRRIGLGVVVSAPSCQSGIRQTGFDGAEWATFRLV</sequence>
<evidence type="ECO:0000259" key="2">
    <source>
        <dbReference type="Pfam" id="PF06985"/>
    </source>
</evidence>
<dbReference type="PANTHER" id="PTHR33112:SF8">
    <property type="entry name" value="HETEROKARYON INCOMPATIBILITY DOMAIN-CONTAINING PROTEIN"/>
    <property type="match status" value="1"/>
</dbReference>
<feature type="compositionally biased region" description="Basic and acidic residues" evidence="1">
    <location>
        <begin position="43"/>
        <end position="57"/>
    </location>
</feature>
<dbReference type="Proteomes" id="UP001175000">
    <property type="component" value="Unassembled WGS sequence"/>
</dbReference>
<gene>
    <name evidence="3" type="ORF">B0T14DRAFT_531421</name>
</gene>
<dbReference type="EMBL" id="JAULSU010000007">
    <property type="protein sequence ID" value="KAK0612000.1"/>
    <property type="molecule type" value="Genomic_DNA"/>
</dbReference>